<evidence type="ECO:0008006" key="3">
    <source>
        <dbReference type="Google" id="ProtNLM"/>
    </source>
</evidence>
<dbReference type="PANTHER" id="PTHR43725">
    <property type="entry name" value="UDP-GLUCOSE 4-EPIMERASE"/>
    <property type="match status" value="1"/>
</dbReference>
<dbReference type="GO" id="GO:0005829">
    <property type="term" value="C:cytosol"/>
    <property type="evidence" value="ECO:0007669"/>
    <property type="project" value="TreeGrafter"/>
</dbReference>
<dbReference type="Proteomes" id="UP000489600">
    <property type="component" value="Unassembled WGS sequence"/>
</dbReference>
<protein>
    <recommendedName>
        <fullName evidence="3">NAD-dependent epimerase/dehydratase domain-containing protein</fullName>
    </recommendedName>
</protein>
<dbReference type="PANTHER" id="PTHR43725:SF12">
    <property type="entry name" value="UDP-GLUCOSE 4-EPIMERASE 4"/>
    <property type="match status" value="1"/>
</dbReference>
<evidence type="ECO:0000313" key="1">
    <source>
        <dbReference type="EMBL" id="VVB08303.1"/>
    </source>
</evidence>
<name>A0A565C3T5_9BRAS</name>
<gene>
    <name evidence="1" type="ORF">ANE_LOCUS18747</name>
</gene>
<dbReference type="Gene3D" id="3.90.25.10">
    <property type="entry name" value="UDP-galactose 4-epimerase, domain 1"/>
    <property type="match status" value="1"/>
</dbReference>
<organism evidence="1 2">
    <name type="scientific">Arabis nemorensis</name>
    <dbReference type="NCBI Taxonomy" id="586526"/>
    <lineage>
        <taxon>Eukaryota</taxon>
        <taxon>Viridiplantae</taxon>
        <taxon>Streptophyta</taxon>
        <taxon>Embryophyta</taxon>
        <taxon>Tracheophyta</taxon>
        <taxon>Spermatophyta</taxon>
        <taxon>Magnoliopsida</taxon>
        <taxon>eudicotyledons</taxon>
        <taxon>Gunneridae</taxon>
        <taxon>Pentapetalae</taxon>
        <taxon>rosids</taxon>
        <taxon>malvids</taxon>
        <taxon>Brassicales</taxon>
        <taxon>Brassicaceae</taxon>
        <taxon>Arabideae</taxon>
        <taxon>Arabis</taxon>
    </lineage>
</organism>
<dbReference type="GO" id="GO:0005996">
    <property type="term" value="P:monosaccharide metabolic process"/>
    <property type="evidence" value="ECO:0007669"/>
    <property type="project" value="TreeGrafter"/>
</dbReference>
<dbReference type="SUPFAM" id="SSF51735">
    <property type="entry name" value="NAD(P)-binding Rossmann-fold domains"/>
    <property type="match status" value="1"/>
</dbReference>
<proteinExistence type="predicted"/>
<comment type="caution">
    <text evidence="1">The sequence shown here is derived from an EMBL/GenBank/DDBJ whole genome shotgun (WGS) entry which is preliminary data.</text>
</comment>
<reference evidence="1" key="1">
    <citation type="submission" date="2019-07" db="EMBL/GenBank/DDBJ databases">
        <authorList>
            <person name="Dittberner H."/>
        </authorList>
    </citation>
    <scope>NUCLEOTIDE SEQUENCE [LARGE SCALE GENOMIC DNA]</scope>
</reference>
<dbReference type="OrthoDB" id="1110036at2759"/>
<sequence>MKKVNELLPEFADAEEKELYEFLDLQLQSDLNEERSKFFFFKPFLFTLSVATRRNVRTLYLEADSLVRDYIHVVDLADGHISALRKLDDSEIGCEVYNLGTGKGTTVLEMVDAFEKASGMKIPLVKVGRSPGDA</sequence>
<accession>A0A565C3T5</accession>
<dbReference type="EMBL" id="CABITT030000006">
    <property type="protein sequence ID" value="VVB08303.1"/>
    <property type="molecule type" value="Genomic_DNA"/>
</dbReference>
<evidence type="ECO:0000313" key="2">
    <source>
        <dbReference type="Proteomes" id="UP000489600"/>
    </source>
</evidence>
<dbReference type="Gene3D" id="3.40.50.720">
    <property type="entry name" value="NAD(P)-binding Rossmann-like Domain"/>
    <property type="match status" value="1"/>
</dbReference>
<dbReference type="AlphaFoldDB" id="A0A565C3T5"/>
<keyword evidence="2" id="KW-1185">Reference proteome</keyword>
<dbReference type="InterPro" id="IPR036291">
    <property type="entry name" value="NAD(P)-bd_dom_sf"/>
</dbReference>
<dbReference type="GO" id="GO:0003978">
    <property type="term" value="F:UDP-glucose 4-epimerase activity"/>
    <property type="evidence" value="ECO:0007669"/>
    <property type="project" value="TreeGrafter"/>
</dbReference>